<name>A0ABX4LQV0_9BACT</name>
<evidence type="ECO:0000313" key="1">
    <source>
        <dbReference type="EMBL" id="PHO10325.1"/>
    </source>
</evidence>
<comment type="caution">
    <text evidence="1">The sequence shown here is derived from an EMBL/GenBank/DDBJ whole genome shotgun (WGS) entry which is preliminary data.</text>
</comment>
<gene>
    <name evidence="1" type="ORF">CPG37_04565</name>
</gene>
<accession>A0ABX4LQV0</accession>
<dbReference type="EMBL" id="NWVW01000004">
    <property type="protein sequence ID" value="PHO10325.1"/>
    <property type="molecule type" value="Genomic_DNA"/>
</dbReference>
<reference evidence="1 2" key="1">
    <citation type="submission" date="2017-09" db="EMBL/GenBank/DDBJ databases">
        <authorList>
            <person name="Perez-Cataluna A."/>
            <person name="Figueras M.J."/>
            <person name="Salas-Masso N."/>
        </authorList>
    </citation>
    <scope>NUCLEOTIDE SEQUENCE [LARGE SCALE GENOMIC DNA]</scope>
    <source>
        <strain evidence="1 2">F138-33</strain>
    </source>
</reference>
<organism evidence="1 2">
    <name type="scientific">Malaciobacter canalis</name>
    <dbReference type="NCBI Taxonomy" id="1912871"/>
    <lineage>
        <taxon>Bacteria</taxon>
        <taxon>Pseudomonadati</taxon>
        <taxon>Campylobacterota</taxon>
        <taxon>Epsilonproteobacteria</taxon>
        <taxon>Campylobacterales</taxon>
        <taxon>Arcobacteraceae</taxon>
        <taxon>Malaciobacter</taxon>
    </lineage>
</organism>
<keyword evidence="2" id="KW-1185">Reference proteome</keyword>
<dbReference type="Proteomes" id="UP000221384">
    <property type="component" value="Unassembled WGS sequence"/>
</dbReference>
<proteinExistence type="predicted"/>
<protein>
    <recommendedName>
        <fullName evidence="3">Clan AA aspartic protease</fullName>
    </recommendedName>
</protein>
<sequence length="102" mass="11317">MALEEMIETDLTACSEFGGTLTHNLDLVEEPLEYLYFEEETEVILEKGEYEGATAFVPMVVMQTSVAAGVGKKSLLTIDGEVFGVIYPDKQNDGTTKIYLER</sequence>
<evidence type="ECO:0000313" key="2">
    <source>
        <dbReference type="Proteomes" id="UP000221384"/>
    </source>
</evidence>
<evidence type="ECO:0008006" key="3">
    <source>
        <dbReference type="Google" id="ProtNLM"/>
    </source>
</evidence>
<dbReference type="RefSeq" id="WP_099334007.1">
    <property type="nucleotide sequence ID" value="NZ_CP042812.1"/>
</dbReference>